<dbReference type="EMBL" id="BONY01000040">
    <property type="protein sequence ID" value="GIH07807.1"/>
    <property type="molecule type" value="Genomic_DNA"/>
</dbReference>
<protein>
    <recommendedName>
        <fullName evidence="1">Peptidoglycan binding-like domain-containing protein</fullName>
    </recommendedName>
</protein>
<dbReference type="InterPro" id="IPR006311">
    <property type="entry name" value="TAT_signal"/>
</dbReference>
<gene>
    <name evidence="2" type="ORF">Rhe02_58740</name>
</gene>
<accession>A0A8J3QDU9</accession>
<evidence type="ECO:0000313" key="2">
    <source>
        <dbReference type="EMBL" id="GIH07807.1"/>
    </source>
</evidence>
<keyword evidence="3" id="KW-1185">Reference proteome</keyword>
<dbReference type="Proteomes" id="UP000612899">
    <property type="component" value="Unassembled WGS sequence"/>
</dbReference>
<feature type="domain" description="Peptidoglycan binding-like" evidence="1">
    <location>
        <begin position="155"/>
        <end position="207"/>
    </location>
</feature>
<proteinExistence type="predicted"/>
<dbReference type="InterPro" id="IPR036366">
    <property type="entry name" value="PGBDSf"/>
</dbReference>
<dbReference type="PROSITE" id="PS51318">
    <property type="entry name" value="TAT"/>
    <property type="match status" value="1"/>
</dbReference>
<evidence type="ECO:0000313" key="3">
    <source>
        <dbReference type="Proteomes" id="UP000612899"/>
    </source>
</evidence>
<dbReference type="Gene3D" id="1.10.101.10">
    <property type="entry name" value="PGBD-like superfamily/PGBD"/>
    <property type="match status" value="2"/>
</dbReference>
<name>A0A8J3QDU9_9ACTN</name>
<organism evidence="2 3">
    <name type="scientific">Rhizocola hellebori</name>
    <dbReference type="NCBI Taxonomy" id="1392758"/>
    <lineage>
        <taxon>Bacteria</taxon>
        <taxon>Bacillati</taxon>
        <taxon>Actinomycetota</taxon>
        <taxon>Actinomycetes</taxon>
        <taxon>Micromonosporales</taxon>
        <taxon>Micromonosporaceae</taxon>
        <taxon>Rhizocola</taxon>
    </lineage>
</organism>
<feature type="domain" description="Peptidoglycan binding-like" evidence="1">
    <location>
        <begin position="219"/>
        <end position="274"/>
    </location>
</feature>
<dbReference type="InterPro" id="IPR036365">
    <property type="entry name" value="PGBD-like_sf"/>
</dbReference>
<dbReference type="Pfam" id="PF01471">
    <property type="entry name" value="PG_binding_1"/>
    <property type="match status" value="2"/>
</dbReference>
<dbReference type="SUPFAM" id="SSF47090">
    <property type="entry name" value="PGBD-like"/>
    <property type="match status" value="2"/>
</dbReference>
<dbReference type="AlphaFoldDB" id="A0A8J3QDU9"/>
<sequence length="279" mass="29806">MSQWVPSRRTLLQAGTALGMAALSVFPAARKAYADGYTILGSCPSYADDHNCSPGCGPSTIFADACTTSGTNIGFHKNDGITWTLRPNQCYASTYDGWLWQYQGACGACACSVQRRCHDGYRKVGSSWVKSICRWNTQCECLTAVSWPATRRGNTGPNVYTVQHLLTAKGFATTIDGVFGAGTETSVSQFQTANGITATGVVDAQTWPTLVVLVRMPDNGQAVRGAQRQLNKYAYGLTVDGAFGALTDAAVRDFQRQNGLTVDGVIGQNTWRTLTGGAV</sequence>
<reference evidence="2" key="1">
    <citation type="submission" date="2021-01" db="EMBL/GenBank/DDBJ databases">
        <title>Whole genome shotgun sequence of Rhizocola hellebori NBRC 109834.</title>
        <authorList>
            <person name="Komaki H."/>
            <person name="Tamura T."/>
        </authorList>
    </citation>
    <scope>NUCLEOTIDE SEQUENCE</scope>
    <source>
        <strain evidence="2">NBRC 109834</strain>
    </source>
</reference>
<evidence type="ECO:0000259" key="1">
    <source>
        <dbReference type="Pfam" id="PF01471"/>
    </source>
</evidence>
<comment type="caution">
    <text evidence="2">The sequence shown here is derived from an EMBL/GenBank/DDBJ whole genome shotgun (WGS) entry which is preliminary data.</text>
</comment>
<dbReference type="InterPro" id="IPR002477">
    <property type="entry name" value="Peptidoglycan-bd-like"/>
</dbReference>